<protein>
    <recommendedName>
        <fullName evidence="3">FAM86 N-terminal domain-containing protein</fullName>
    </recommendedName>
</protein>
<dbReference type="eggNOG" id="KOG2497">
    <property type="taxonomic scope" value="Eukaryota"/>
</dbReference>
<dbReference type="HOGENOM" id="CLU_038942_0_1_1"/>
<gene>
    <name evidence="4" type="ORF">TRIADDRAFT_63685</name>
</gene>
<proteinExistence type="inferred from homology"/>
<dbReference type="SUPFAM" id="SSF53335">
    <property type="entry name" value="S-adenosyl-L-methionine-dependent methyltransferases"/>
    <property type="match status" value="1"/>
</dbReference>
<keyword evidence="2" id="KW-0808">Transferase</keyword>
<dbReference type="AlphaFoldDB" id="B3RQ18"/>
<dbReference type="GO" id="GO:0032991">
    <property type="term" value="C:protein-containing complex"/>
    <property type="evidence" value="ECO:0000318"/>
    <property type="project" value="GO_Central"/>
</dbReference>
<keyword evidence="5" id="KW-1185">Reference proteome</keyword>
<dbReference type="FunCoup" id="B3RQ18">
    <property type="interactions" value="551"/>
</dbReference>
<dbReference type="KEGG" id="tad:TRIADDRAFT_63685"/>
<evidence type="ECO:0000259" key="3">
    <source>
        <dbReference type="Pfam" id="PF14904"/>
    </source>
</evidence>
<evidence type="ECO:0000313" key="4">
    <source>
        <dbReference type="EMBL" id="EDV27743.1"/>
    </source>
</evidence>
<dbReference type="Pfam" id="PF14904">
    <property type="entry name" value="FAM86"/>
    <property type="match status" value="1"/>
</dbReference>
<dbReference type="Proteomes" id="UP000009022">
    <property type="component" value="Unassembled WGS sequence"/>
</dbReference>
<evidence type="ECO:0000313" key="5">
    <source>
        <dbReference type="Proteomes" id="UP000009022"/>
    </source>
</evidence>
<dbReference type="EMBL" id="DS985242">
    <property type="protein sequence ID" value="EDV27743.1"/>
    <property type="molecule type" value="Genomic_DNA"/>
</dbReference>
<name>B3RQ18_TRIAD</name>
<dbReference type="GeneID" id="6751326"/>
<dbReference type="OrthoDB" id="194386at2759"/>
<dbReference type="PANTHER" id="PTHR14614">
    <property type="entry name" value="HEPATOCELLULAR CARCINOMA-ASSOCIATED ANTIGEN"/>
    <property type="match status" value="1"/>
</dbReference>
<accession>B3RQ18</accession>
<dbReference type="STRING" id="10228.B3RQ18"/>
<dbReference type="InParanoid" id="B3RQ18"/>
<dbReference type="RefSeq" id="XP_002109577.1">
    <property type="nucleotide sequence ID" value="XM_002109541.1"/>
</dbReference>
<evidence type="ECO:0000256" key="1">
    <source>
        <dbReference type="ARBA" id="ARBA00005511"/>
    </source>
</evidence>
<reference evidence="4 5" key="1">
    <citation type="journal article" date="2008" name="Nature">
        <title>The Trichoplax genome and the nature of placozoans.</title>
        <authorList>
            <person name="Srivastava M."/>
            <person name="Begovic E."/>
            <person name="Chapman J."/>
            <person name="Putnam N.H."/>
            <person name="Hellsten U."/>
            <person name="Kawashima T."/>
            <person name="Kuo A."/>
            <person name="Mitros T."/>
            <person name="Salamov A."/>
            <person name="Carpenter M.L."/>
            <person name="Signorovitch A.Y."/>
            <person name="Moreno M.A."/>
            <person name="Kamm K."/>
            <person name="Grimwood J."/>
            <person name="Schmutz J."/>
            <person name="Shapiro H."/>
            <person name="Grigoriev I.V."/>
            <person name="Buss L.W."/>
            <person name="Schierwater B."/>
            <person name="Dellaporta S.L."/>
            <person name="Rokhsar D.S."/>
        </authorList>
    </citation>
    <scope>NUCLEOTIDE SEQUENCE [LARGE SCALE GENOMIC DNA]</scope>
    <source>
        <strain evidence="4 5">Grell-BS-1999</strain>
    </source>
</reference>
<sequence length="342" mass="39254">MGEIDKSIEMLQREYFSMIPLRFVFGSIKDITLDVDIQTKILYKTIKFKLHDNYPVSKRYTIAFLNEFISKCEKAGCEIIDELYEIYTGYISVKLKPEQYFYKSYLLPSGKTISISTAPQFVAHGTTGLNIWPASFALNEWIYQNKSIFDNRSVLELGSGVGLTGIFTCLECKPRRYTLSDCHCMVLQRLEKNLTINLKDLDNYNLDIKYSSDDIIQNGIHKTAKSTVELIGLNCETASEHDLSKLQSDIILASDLIFDMRLISSLVRTLQCLLRNTDTNKSETKPVAYICSTVRSENTYNFFMSELDAAGIHYEHIDFNPKNVCFINLESERTKLLKLWSS</sequence>
<dbReference type="Gene3D" id="3.40.50.150">
    <property type="entry name" value="Vaccinia Virus protein VP39"/>
    <property type="match status" value="1"/>
</dbReference>
<evidence type="ECO:0000256" key="2">
    <source>
        <dbReference type="ARBA" id="ARBA00022679"/>
    </source>
</evidence>
<organism evidence="4 5">
    <name type="scientific">Trichoplax adhaerens</name>
    <name type="common">Trichoplax reptans</name>
    <dbReference type="NCBI Taxonomy" id="10228"/>
    <lineage>
        <taxon>Eukaryota</taxon>
        <taxon>Metazoa</taxon>
        <taxon>Placozoa</taxon>
        <taxon>Uniplacotomia</taxon>
        <taxon>Trichoplacea</taxon>
        <taxon>Trichoplacidae</taxon>
        <taxon>Trichoplax</taxon>
    </lineage>
</organism>
<dbReference type="GO" id="GO:0016279">
    <property type="term" value="F:protein-lysine N-methyltransferase activity"/>
    <property type="evidence" value="ECO:0000318"/>
    <property type="project" value="GO_Central"/>
</dbReference>
<dbReference type="InterPro" id="IPR029063">
    <property type="entry name" value="SAM-dependent_MTases_sf"/>
</dbReference>
<dbReference type="CTD" id="6751326"/>
<feature type="domain" description="FAM86 N-terminal" evidence="3">
    <location>
        <begin position="19"/>
        <end position="88"/>
    </location>
</feature>
<dbReference type="InterPro" id="IPR019410">
    <property type="entry name" value="Methyltransf_16"/>
</dbReference>
<dbReference type="PANTHER" id="PTHR14614:SF130">
    <property type="entry name" value="PROTEIN-LYSINE N-METHYLTRANSFERASE EEF2KMT"/>
    <property type="match status" value="1"/>
</dbReference>
<comment type="similarity">
    <text evidence="1">Belongs to the class I-like SAM-binding methyltransferase superfamily. EEF2KMT family.</text>
</comment>
<dbReference type="InterPro" id="IPR029426">
    <property type="entry name" value="FAM86_N"/>
</dbReference>
<dbReference type="PhylomeDB" id="B3RQ18"/>
<dbReference type="OMA" id="PIRTYRI"/>
<dbReference type="Pfam" id="PF10294">
    <property type="entry name" value="Methyltransf_16"/>
    <property type="match status" value="1"/>
</dbReference>